<dbReference type="AlphaFoldDB" id="A0A6G1DS49"/>
<dbReference type="Proteomes" id="UP000479710">
    <property type="component" value="Unassembled WGS sequence"/>
</dbReference>
<keyword evidence="3" id="KW-1185">Reference proteome</keyword>
<protein>
    <submittedName>
        <fullName evidence="2">Uncharacterized protein</fullName>
    </submittedName>
</protein>
<evidence type="ECO:0000313" key="2">
    <source>
        <dbReference type="EMBL" id="KAF0915042.1"/>
    </source>
</evidence>
<reference evidence="2 3" key="1">
    <citation type="submission" date="2019-11" db="EMBL/GenBank/DDBJ databases">
        <title>Whole genome sequence of Oryza granulata.</title>
        <authorList>
            <person name="Li W."/>
        </authorList>
    </citation>
    <scope>NUCLEOTIDE SEQUENCE [LARGE SCALE GENOMIC DNA]</scope>
    <source>
        <strain evidence="3">cv. Menghai</strain>
        <tissue evidence="2">Leaf</tissue>
    </source>
</reference>
<name>A0A6G1DS49_9ORYZ</name>
<gene>
    <name evidence="2" type="ORF">E2562_033170</name>
</gene>
<accession>A0A6G1DS49</accession>
<dbReference type="OrthoDB" id="644059at2759"/>
<dbReference type="EMBL" id="SPHZ02000006">
    <property type="protein sequence ID" value="KAF0915042.1"/>
    <property type="molecule type" value="Genomic_DNA"/>
</dbReference>
<organism evidence="2 3">
    <name type="scientific">Oryza meyeriana var. granulata</name>
    <dbReference type="NCBI Taxonomy" id="110450"/>
    <lineage>
        <taxon>Eukaryota</taxon>
        <taxon>Viridiplantae</taxon>
        <taxon>Streptophyta</taxon>
        <taxon>Embryophyta</taxon>
        <taxon>Tracheophyta</taxon>
        <taxon>Spermatophyta</taxon>
        <taxon>Magnoliopsida</taxon>
        <taxon>Liliopsida</taxon>
        <taxon>Poales</taxon>
        <taxon>Poaceae</taxon>
        <taxon>BOP clade</taxon>
        <taxon>Oryzoideae</taxon>
        <taxon>Oryzeae</taxon>
        <taxon>Oryzinae</taxon>
        <taxon>Oryza</taxon>
        <taxon>Oryza meyeriana</taxon>
    </lineage>
</organism>
<feature type="region of interest" description="Disordered" evidence="1">
    <location>
        <begin position="92"/>
        <end position="113"/>
    </location>
</feature>
<proteinExistence type="predicted"/>
<sequence>MLVVELGVWLIPLTLFFVPCRRIVLLLKRLQEFHRSMTRPRRHTSADMLGRFAGLNNSMVGAWDEQHRGQTAVAGSAGLVHPKQRSMLWLEKASQERRPSASTESSGGRGLVLLRRSRSHLHRRIGSS</sequence>
<evidence type="ECO:0000256" key="1">
    <source>
        <dbReference type="SAM" id="MobiDB-lite"/>
    </source>
</evidence>
<comment type="caution">
    <text evidence="2">The sequence shown here is derived from an EMBL/GenBank/DDBJ whole genome shotgun (WGS) entry which is preliminary data.</text>
</comment>
<evidence type="ECO:0000313" key="3">
    <source>
        <dbReference type="Proteomes" id="UP000479710"/>
    </source>
</evidence>